<dbReference type="Proteomes" id="UP000054538">
    <property type="component" value="Unassembled WGS sequence"/>
</dbReference>
<protein>
    <recommendedName>
        <fullName evidence="5">Ubiquitin-like protease family profile domain-containing protein</fullName>
    </recommendedName>
</protein>
<dbReference type="InParanoid" id="A0A0D0CY56"/>
<dbReference type="STRING" id="930991.A0A0D0CY56"/>
<organism evidence="3 4">
    <name type="scientific">Paxillus rubicundulus Ve08.2h10</name>
    <dbReference type="NCBI Taxonomy" id="930991"/>
    <lineage>
        <taxon>Eukaryota</taxon>
        <taxon>Fungi</taxon>
        <taxon>Dikarya</taxon>
        <taxon>Basidiomycota</taxon>
        <taxon>Agaricomycotina</taxon>
        <taxon>Agaricomycetes</taxon>
        <taxon>Agaricomycetidae</taxon>
        <taxon>Boletales</taxon>
        <taxon>Paxilineae</taxon>
        <taxon>Paxillaceae</taxon>
        <taxon>Paxillus</taxon>
    </lineage>
</organism>
<evidence type="ECO:0008006" key="5">
    <source>
        <dbReference type="Google" id="ProtNLM"/>
    </source>
</evidence>
<evidence type="ECO:0000256" key="1">
    <source>
        <dbReference type="SAM" id="MobiDB-lite"/>
    </source>
</evidence>
<sequence length="1399" mass="160388">MSVFHSSSLKAFELMIGCAMACPSMWANAYQTIPTLRSRVWVDGHMMDYYLMSVWYASRGQTHVRLADIASATVCYEDGIHQLPSHAEIELFQQRYFVDPQSPDSSRPIGFIAFHRQHYFTVVFHYDAAIAYVLGMRISEDCREFDETLDDWETWMGPLYWTRVAALHGLNPGDPREVTVVTHNWPQNGMDCGPIACFLLKHLMDSGLGLDHGSIYLPPIPCGHELRWRMLGAIREACRSSWQDYNLLSASNLPQVDIWHGWNDTMFVEDEDLAAMENEASGQQYSPVVHDLNIASANCPTCQRAQWEDRSGGDDPATIPNDDEPPREADEDEHEDGQQTSSKAQRLRKLFRRHPDTRRAQCRDLLPPRTIKGRSSDEQDQDVNHRKHVKEWSQGSMYRFPRPTLPVNLPAYRGRRWLPFDPEFDGYEGGPVYESMKPYRNPYEFVMEPYYRQGIWTMFRDYGWRLQPSFHQMFYLEDPIRVLDHVLVLGVTNDYNPSQQISEHVTGAYSLARTPNVHSSHRNHITVSDVSVYGAAEMLALGGADSEESFDAFVRGCAGQNHICIDLERDRVPLDPADINVSVDIDSLIWVAPQLHFRKAMSIFLGPIIDKTAPIKKHNHVYVEVVVPQSEGDANALGGHTEWWSLPISLSAIPHTSFGIIGGGSGSLNVYIFFPSMIHRDELSGRRATNVPKEVLDYFWTHVLLPAIADNVDDAEALYAALTLPEVFYKARKSGARQRKPGRPKTIPFAPRVLQDIVQTMKNIIQEEPEKLTLFGSFFFVVEAKGIKLWTKSSADEKKPIESLISEFPALDWHYMTDRRHGELVIDLGITFHPVCKEPLVGLWRLEQLEASFGASGFVRGNIHHACTLGRYGGIQAEMSQERTRQTHICFRSAYNLAYEAVHPNDNSPTFVLDSDAYACNPHFMQECNFAIEMYEGKAKERLYGVRDEYRLSGFAAMEVLDNLEALTQHYLKSRPMLWMSSATWFDFLARRFRELQRTQICLRRIEPSNMGLLTGILCTMIRSISSTPIILDFHVRESMALLRFSQVCERFGMFFLFDLELESTPNLPDIQESDDAEVMRLVGAKSNDRRTVSKPMWPVLPSSDNEETFPIGERPTWQAVIKAISDVPWTLMRAWRWDSCLMHLQPVVGKLFTDFTCQMWLFLNKHWLADPTDVPVPSCLEEAMTCWTVETVYRSVTACAFEACNANLPGALSRGRPQTPFSGRVSIFFPLPEDPYHVRSPWKVFRIKPGYLWQFHELMEDRDEEERFHVLDRLGEIFSNLQCLPTSVAMSKKVVGKPWVIDKHGKVQFITNPTFYKILGLAESAGPRAVKPTEEFSLDMYRLAGYDELLARQSLYLERRKLRLARDKKSHKTKKSRKPPPRKTKKKCHHKRIPLMVL</sequence>
<proteinExistence type="predicted"/>
<gene>
    <name evidence="3" type="ORF">PAXRUDRAFT_170762</name>
</gene>
<dbReference type="HOGENOM" id="CLU_002279_0_0_1"/>
<feature type="region of interest" description="Disordered" evidence="1">
    <location>
        <begin position="1367"/>
        <end position="1391"/>
    </location>
</feature>
<feature type="compositionally biased region" description="Basic and acidic residues" evidence="1">
    <location>
        <begin position="353"/>
        <end position="362"/>
    </location>
</feature>
<keyword evidence="2" id="KW-0732">Signal</keyword>
<evidence type="ECO:0000256" key="2">
    <source>
        <dbReference type="SAM" id="SignalP"/>
    </source>
</evidence>
<feature type="chain" id="PRO_5002208896" description="Ubiquitin-like protease family profile domain-containing protein" evidence="2">
    <location>
        <begin position="22"/>
        <end position="1399"/>
    </location>
</feature>
<keyword evidence="4" id="KW-1185">Reference proteome</keyword>
<feature type="signal peptide" evidence="2">
    <location>
        <begin position="1"/>
        <end position="21"/>
    </location>
</feature>
<feature type="region of interest" description="Disordered" evidence="1">
    <location>
        <begin position="305"/>
        <end position="389"/>
    </location>
</feature>
<reference evidence="3 4" key="1">
    <citation type="submission" date="2014-04" db="EMBL/GenBank/DDBJ databases">
        <authorList>
            <consortium name="DOE Joint Genome Institute"/>
            <person name="Kuo A."/>
            <person name="Kohler A."/>
            <person name="Jargeat P."/>
            <person name="Nagy L.G."/>
            <person name="Floudas D."/>
            <person name="Copeland A."/>
            <person name="Barry K.W."/>
            <person name="Cichocki N."/>
            <person name="Veneault-Fourrey C."/>
            <person name="LaButti K."/>
            <person name="Lindquist E.A."/>
            <person name="Lipzen A."/>
            <person name="Lundell T."/>
            <person name="Morin E."/>
            <person name="Murat C."/>
            <person name="Sun H."/>
            <person name="Tunlid A."/>
            <person name="Henrissat B."/>
            <person name="Grigoriev I.V."/>
            <person name="Hibbett D.S."/>
            <person name="Martin F."/>
            <person name="Nordberg H.P."/>
            <person name="Cantor M.N."/>
            <person name="Hua S.X."/>
        </authorList>
    </citation>
    <scope>NUCLEOTIDE SEQUENCE [LARGE SCALE GENOMIC DNA]</scope>
    <source>
        <strain evidence="3 4">Ve08.2h10</strain>
    </source>
</reference>
<reference evidence="4" key="2">
    <citation type="submission" date="2015-01" db="EMBL/GenBank/DDBJ databases">
        <title>Evolutionary Origins and Diversification of the Mycorrhizal Mutualists.</title>
        <authorList>
            <consortium name="DOE Joint Genome Institute"/>
            <consortium name="Mycorrhizal Genomics Consortium"/>
            <person name="Kohler A."/>
            <person name="Kuo A."/>
            <person name="Nagy L.G."/>
            <person name="Floudas D."/>
            <person name="Copeland A."/>
            <person name="Barry K.W."/>
            <person name="Cichocki N."/>
            <person name="Veneault-Fourrey C."/>
            <person name="LaButti K."/>
            <person name="Lindquist E.A."/>
            <person name="Lipzen A."/>
            <person name="Lundell T."/>
            <person name="Morin E."/>
            <person name="Murat C."/>
            <person name="Riley R."/>
            <person name="Ohm R."/>
            <person name="Sun H."/>
            <person name="Tunlid A."/>
            <person name="Henrissat B."/>
            <person name="Grigoriev I.V."/>
            <person name="Hibbett D.S."/>
            <person name="Martin F."/>
        </authorList>
    </citation>
    <scope>NUCLEOTIDE SEQUENCE [LARGE SCALE GENOMIC DNA]</scope>
    <source>
        <strain evidence="4">Ve08.2h10</strain>
    </source>
</reference>
<accession>A0A0D0CY56</accession>
<name>A0A0D0CY56_9AGAM</name>
<evidence type="ECO:0000313" key="4">
    <source>
        <dbReference type="Proteomes" id="UP000054538"/>
    </source>
</evidence>
<evidence type="ECO:0000313" key="3">
    <source>
        <dbReference type="EMBL" id="KIK76146.1"/>
    </source>
</evidence>
<feature type="compositionally biased region" description="Acidic residues" evidence="1">
    <location>
        <begin position="321"/>
        <end position="335"/>
    </location>
</feature>
<dbReference type="OrthoDB" id="3243290at2759"/>
<dbReference type="EMBL" id="KN827645">
    <property type="protein sequence ID" value="KIK76146.1"/>
    <property type="molecule type" value="Genomic_DNA"/>
</dbReference>